<keyword evidence="5 11" id="KW-0812">Transmembrane</keyword>
<dbReference type="PANTHER" id="PTHR30627:SF2">
    <property type="entry name" value="PEPTIDOGLYCAN D,D-TRANSPEPTIDASE MRDA"/>
    <property type="match status" value="1"/>
</dbReference>
<evidence type="ECO:0000256" key="2">
    <source>
        <dbReference type="ARBA" id="ARBA00004236"/>
    </source>
</evidence>
<dbReference type="SUPFAM" id="SSF56519">
    <property type="entry name" value="Penicillin binding protein dimerisation domain"/>
    <property type="match status" value="1"/>
</dbReference>
<evidence type="ECO:0000256" key="7">
    <source>
        <dbReference type="ARBA" id="ARBA00022984"/>
    </source>
</evidence>
<dbReference type="Gene3D" id="3.90.1310.10">
    <property type="entry name" value="Penicillin-binding protein 2a (Domain 2)"/>
    <property type="match status" value="1"/>
</dbReference>
<name>A0ABW4QKC4_9BACL</name>
<feature type="transmembrane region" description="Helical" evidence="11">
    <location>
        <begin position="21"/>
        <end position="44"/>
    </location>
</feature>
<evidence type="ECO:0000256" key="11">
    <source>
        <dbReference type="SAM" id="Phobius"/>
    </source>
</evidence>
<dbReference type="EMBL" id="JBHUFW010000011">
    <property type="protein sequence ID" value="MFD1864071.1"/>
    <property type="molecule type" value="Genomic_DNA"/>
</dbReference>
<evidence type="ECO:0000256" key="8">
    <source>
        <dbReference type="ARBA" id="ARBA00022989"/>
    </source>
</evidence>
<dbReference type="SUPFAM" id="SSF56601">
    <property type="entry name" value="beta-lactamase/transpeptidase-like"/>
    <property type="match status" value="1"/>
</dbReference>
<comment type="subcellular location">
    <subcellularLocation>
        <location evidence="2">Cell membrane</location>
    </subcellularLocation>
    <subcellularLocation>
        <location evidence="1">Membrane</location>
        <topology evidence="1">Single-pass membrane protein</topology>
    </subcellularLocation>
</comment>
<dbReference type="InterPro" id="IPR001460">
    <property type="entry name" value="PCN-bd_Tpept"/>
</dbReference>
<keyword evidence="10" id="KW-0961">Cell wall biogenesis/degradation</keyword>
<evidence type="ECO:0000256" key="9">
    <source>
        <dbReference type="ARBA" id="ARBA00023136"/>
    </source>
</evidence>
<evidence type="ECO:0000259" key="12">
    <source>
        <dbReference type="Pfam" id="PF00905"/>
    </source>
</evidence>
<keyword evidence="6" id="KW-0133">Cell shape</keyword>
<evidence type="ECO:0000259" key="13">
    <source>
        <dbReference type="Pfam" id="PF03717"/>
    </source>
</evidence>
<keyword evidence="9 11" id="KW-0472">Membrane</keyword>
<keyword evidence="4" id="KW-1003">Cell membrane</keyword>
<dbReference type="Gene3D" id="1.10.10.1230">
    <property type="entry name" value="Penicillin-binding protein, N-terminal non-catalytic domain, head sub-domain"/>
    <property type="match status" value="1"/>
</dbReference>
<evidence type="ECO:0000256" key="5">
    <source>
        <dbReference type="ARBA" id="ARBA00022692"/>
    </source>
</evidence>
<evidence type="ECO:0000256" key="10">
    <source>
        <dbReference type="ARBA" id="ARBA00023316"/>
    </source>
</evidence>
<dbReference type="InterPro" id="IPR005311">
    <property type="entry name" value="PBP_dimer"/>
</dbReference>
<keyword evidence="7" id="KW-0573">Peptidoglycan synthesis</keyword>
<dbReference type="InterPro" id="IPR050515">
    <property type="entry name" value="Beta-lactam/transpept"/>
</dbReference>
<evidence type="ECO:0000256" key="6">
    <source>
        <dbReference type="ARBA" id="ARBA00022960"/>
    </source>
</evidence>
<dbReference type="Pfam" id="PF03717">
    <property type="entry name" value="PBP_dimer"/>
    <property type="match status" value="1"/>
</dbReference>
<sequence length="734" mass="82327">MNAPQKRRVSLAKAKLKSHTVFRMNVLFFSIFLLFSVLILRLGYLQIVKGEDFTRALARTEEVPVNTSVPRGRIFDNEGRVLVDNNPVNAITYTAMQTTKREEMLEVATELAKLIEKEPKRVTLRDKQDFYIMLNREEALAKVTDEERKAIENEDIQEKEKTRKIDKLVRDKITDKELNSLTAEQLEVLAIFREMTSGYALAPQIIKNEGVTDEEFARVSERLTDPKLKGVNTVTDWKRVKTSDLSILGSTTTPEQGIPANKLDYFLARDYSRNDRVGVSFIEQYYEEVLQGQKSVVKNITDGKGRVVDTMPVDEGKPGKDLILTIDSEMQSAMEDIVEKHLLELKAGPNSQLVKDAYLVMMDPRSGDILSMVGKTLDQDENGKRIVRDYSFGAITAAYPSGSVVKGATLLTGYQQDAIELNQVMIDEPLQLPGGLMKGSIFNRIPFNRIPMSDLKALERSSNVYMFKVALALSGNTYEYKRGFSVKPEHWQTMRNSFAQFGLGVKTGIDLPNEGNGFQGDFTKVQPGTFLDLAIGQYDTYTPLQLVQYISTIANDGYRMQPHVVKEIRQPSEDGVTLGQVESVVEPKVLNRINNTQAEIDQVKKGMRLVYTGSQGSARSFFGDADYTAAGKTGTAQIQYYDDKESPWYTKPSVNTAHVGFAPYENPEVAYAVLIPYITTDPGRVPVTTHLIAREAVDKYFELKNKAAAQPTSVIKDPYTNKVIEEGQEEAPAQ</sequence>
<feature type="domain" description="Penicillin-binding protein dimerisation" evidence="13">
    <location>
        <begin position="68"/>
        <end position="310"/>
    </location>
</feature>
<dbReference type="Pfam" id="PF00905">
    <property type="entry name" value="Transpeptidase"/>
    <property type="match status" value="1"/>
</dbReference>
<evidence type="ECO:0000256" key="1">
    <source>
        <dbReference type="ARBA" id="ARBA00004167"/>
    </source>
</evidence>
<proteinExistence type="inferred from homology"/>
<dbReference type="PANTHER" id="PTHR30627">
    <property type="entry name" value="PEPTIDOGLYCAN D,D-TRANSPEPTIDASE"/>
    <property type="match status" value="1"/>
</dbReference>
<dbReference type="InterPro" id="IPR012338">
    <property type="entry name" value="Beta-lactam/transpept-like"/>
</dbReference>
<accession>A0ABW4QKC4</accession>
<comment type="caution">
    <text evidence="14">The sequence shown here is derived from an EMBL/GenBank/DDBJ whole genome shotgun (WGS) entry which is preliminary data.</text>
</comment>
<reference evidence="15" key="1">
    <citation type="journal article" date="2019" name="Int. J. Syst. Evol. Microbiol.">
        <title>The Global Catalogue of Microorganisms (GCM) 10K type strain sequencing project: providing services to taxonomists for standard genome sequencing and annotation.</title>
        <authorList>
            <consortium name="The Broad Institute Genomics Platform"/>
            <consortium name="The Broad Institute Genome Sequencing Center for Infectious Disease"/>
            <person name="Wu L."/>
            <person name="Ma J."/>
        </authorList>
    </citation>
    <scope>NUCLEOTIDE SEQUENCE [LARGE SCALE GENOMIC DNA]</scope>
    <source>
        <strain evidence="15">CGMCC 1.15475</strain>
    </source>
</reference>
<evidence type="ECO:0000313" key="15">
    <source>
        <dbReference type="Proteomes" id="UP001597273"/>
    </source>
</evidence>
<evidence type="ECO:0000256" key="3">
    <source>
        <dbReference type="ARBA" id="ARBA00007171"/>
    </source>
</evidence>
<dbReference type="Gene3D" id="3.40.710.10">
    <property type="entry name" value="DD-peptidase/beta-lactamase superfamily"/>
    <property type="match status" value="1"/>
</dbReference>
<dbReference type="RefSeq" id="WP_204890462.1">
    <property type="nucleotide sequence ID" value="NZ_JBHUFW010000011.1"/>
</dbReference>
<feature type="domain" description="Penicillin-binding protein transpeptidase" evidence="12">
    <location>
        <begin position="358"/>
        <end position="676"/>
    </location>
</feature>
<dbReference type="Proteomes" id="UP001597273">
    <property type="component" value="Unassembled WGS sequence"/>
</dbReference>
<comment type="similarity">
    <text evidence="3">Belongs to the transpeptidase family.</text>
</comment>
<keyword evidence="15" id="KW-1185">Reference proteome</keyword>
<evidence type="ECO:0000313" key="14">
    <source>
        <dbReference type="EMBL" id="MFD1864071.1"/>
    </source>
</evidence>
<dbReference type="InterPro" id="IPR036138">
    <property type="entry name" value="PBP_dimer_sf"/>
</dbReference>
<keyword evidence="8 11" id="KW-1133">Transmembrane helix</keyword>
<organism evidence="14 15">
    <name type="scientific">Planococcus chinensis</name>
    <dbReference type="NCBI Taxonomy" id="272917"/>
    <lineage>
        <taxon>Bacteria</taxon>
        <taxon>Bacillati</taxon>
        <taxon>Bacillota</taxon>
        <taxon>Bacilli</taxon>
        <taxon>Bacillales</taxon>
        <taxon>Caryophanaceae</taxon>
        <taxon>Planococcus</taxon>
    </lineage>
</organism>
<evidence type="ECO:0000256" key="4">
    <source>
        <dbReference type="ARBA" id="ARBA00022475"/>
    </source>
</evidence>
<protein>
    <submittedName>
        <fullName evidence="14">Peptidoglycan D,D-transpeptidase FtsI family protein</fullName>
    </submittedName>
</protein>
<gene>
    <name evidence="14" type="ORF">ACFSDB_14265</name>
</gene>